<comment type="similarity">
    <text evidence="2">Belongs to the outer membrane factor (OMF) (TC 1.B.17) family.</text>
</comment>
<organism evidence="9 10">
    <name type="scientific">Halopseudomonas yangmingensis</name>
    <dbReference type="NCBI Taxonomy" id="1720063"/>
    <lineage>
        <taxon>Bacteria</taxon>
        <taxon>Pseudomonadati</taxon>
        <taxon>Pseudomonadota</taxon>
        <taxon>Gammaproteobacteria</taxon>
        <taxon>Pseudomonadales</taxon>
        <taxon>Pseudomonadaceae</taxon>
        <taxon>Halopseudomonas</taxon>
    </lineage>
</organism>
<dbReference type="GO" id="GO:1990281">
    <property type="term" value="C:efflux pump complex"/>
    <property type="evidence" value="ECO:0007669"/>
    <property type="project" value="TreeGrafter"/>
</dbReference>
<comment type="subcellular location">
    <subcellularLocation>
        <location evidence="1">Cell outer membrane</location>
    </subcellularLocation>
</comment>
<evidence type="ECO:0000256" key="1">
    <source>
        <dbReference type="ARBA" id="ARBA00004442"/>
    </source>
</evidence>
<dbReference type="RefSeq" id="WP_093472063.1">
    <property type="nucleotide sequence ID" value="NZ_FOUI01000001.1"/>
</dbReference>
<dbReference type="Pfam" id="PF02321">
    <property type="entry name" value="OEP"/>
    <property type="match status" value="2"/>
</dbReference>
<dbReference type="EMBL" id="FOUI01000001">
    <property type="protein sequence ID" value="SFM17292.1"/>
    <property type="molecule type" value="Genomic_DNA"/>
</dbReference>
<evidence type="ECO:0000256" key="5">
    <source>
        <dbReference type="ARBA" id="ARBA00022692"/>
    </source>
</evidence>
<accession>A0A1I4NP19</accession>
<keyword evidence="3" id="KW-0813">Transport</keyword>
<dbReference type="PANTHER" id="PTHR30026:SF22">
    <property type="entry name" value="OUTER MEMBRANE EFFLUX PROTEIN"/>
    <property type="match status" value="1"/>
</dbReference>
<dbReference type="GO" id="GO:0009279">
    <property type="term" value="C:cell outer membrane"/>
    <property type="evidence" value="ECO:0007669"/>
    <property type="project" value="UniProtKB-SubCell"/>
</dbReference>
<feature type="chain" id="PRO_5017423056" evidence="8">
    <location>
        <begin position="24"/>
        <end position="455"/>
    </location>
</feature>
<dbReference type="OrthoDB" id="9814637at2"/>
<evidence type="ECO:0000256" key="2">
    <source>
        <dbReference type="ARBA" id="ARBA00007613"/>
    </source>
</evidence>
<keyword evidence="10" id="KW-1185">Reference proteome</keyword>
<evidence type="ECO:0000256" key="7">
    <source>
        <dbReference type="ARBA" id="ARBA00023237"/>
    </source>
</evidence>
<dbReference type="NCBIfam" id="TIGR01844">
    <property type="entry name" value="type_I_sec_TolC"/>
    <property type="match status" value="1"/>
</dbReference>
<dbReference type="Gene3D" id="1.20.1600.10">
    <property type="entry name" value="Outer membrane efflux proteins (OEP)"/>
    <property type="match status" value="1"/>
</dbReference>
<reference evidence="10" key="1">
    <citation type="submission" date="2016-10" db="EMBL/GenBank/DDBJ databases">
        <authorList>
            <person name="Varghese N."/>
            <person name="Submissions S."/>
        </authorList>
    </citation>
    <scope>NUCLEOTIDE SEQUENCE [LARGE SCALE GENOMIC DNA]</scope>
    <source>
        <strain evidence="10">DSM 24213</strain>
    </source>
</reference>
<keyword evidence="8" id="KW-0732">Signal</keyword>
<evidence type="ECO:0000256" key="8">
    <source>
        <dbReference type="SAM" id="SignalP"/>
    </source>
</evidence>
<dbReference type="STRING" id="1720063.SAMN05216217_101456"/>
<dbReference type="InterPro" id="IPR010130">
    <property type="entry name" value="T1SS_OMP_TolC"/>
</dbReference>
<gene>
    <name evidence="9" type="ORF">SAMN05216217_101456</name>
</gene>
<evidence type="ECO:0000313" key="10">
    <source>
        <dbReference type="Proteomes" id="UP000243629"/>
    </source>
</evidence>
<evidence type="ECO:0000313" key="9">
    <source>
        <dbReference type="EMBL" id="SFM17292.1"/>
    </source>
</evidence>
<keyword evidence="6" id="KW-0472">Membrane</keyword>
<dbReference type="GO" id="GO:0015562">
    <property type="term" value="F:efflux transmembrane transporter activity"/>
    <property type="evidence" value="ECO:0007669"/>
    <property type="project" value="InterPro"/>
</dbReference>
<name>A0A1I4NP19_9GAMM</name>
<feature type="signal peptide" evidence="8">
    <location>
        <begin position="1"/>
        <end position="23"/>
    </location>
</feature>
<dbReference type="PANTHER" id="PTHR30026">
    <property type="entry name" value="OUTER MEMBRANE PROTEIN TOLC"/>
    <property type="match status" value="1"/>
</dbReference>
<proteinExistence type="inferred from homology"/>
<keyword evidence="7" id="KW-0998">Cell outer membrane</keyword>
<evidence type="ECO:0000256" key="6">
    <source>
        <dbReference type="ARBA" id="ARBA00023136"/>
    </source>
</evidence>
<protein>
    <submittedName>
        <fullName evidence="9">Outer membrane protein, adhesin transport system</fullName>
    </submittedName>
</protein>
<dbReference type="InterPro" id="IPR051906">
    <property type="entry name" value="TolC-like"/>
</dbReference>
<dbReference type="SUPFAM" id="SSF56954">
    <property type="entry name" value="Outer membrane efflux proteins (OEP)"/>
    <property type="match status" value="1"/>
</dbReference>
<sequence>MRTSTLYLFALPLAASLSLNAMAQPLPEAIQSALESHPELRASASSRLAAGEDLKAARAGYLPRIDLNAGYGREGTDSPAIRAGGKHWERLTRGESQIRLGQMVFDGFATPNEVRRHEATVNSRAFRVLTTAERIALDTVEAYHEVVKRTEMVRLAEANLQNHQRIHDQIRLRSERGVSRSADLDQAEARLALARNNLVTEKANLMDAEAVYFSVVGRLPDNLMMPGTVAHLLPESLEQALTLINQNPIIQTAEADRAAAEKQYATTKAPFYPRFDIELSRNFDNDLDGVNGHYNEWQAMLRMRYNLFSGGRDKARLESSSHQINQAIEIRNNATRQLAEELRLAWNAMDSARQQVPIAQQYVDYTVRVRDSYRQQFNIGDRTLLDLLDSENELFTAQRRLTEIRITENFSQYRLLAVAGQLLRSQSIVPPAEAMPLHVAGQSGSDGLAGLPEGR</sequence>
<dbReference type="InterPro" id="IPR003423">
    <property type="entry name" value="OMP_efflux"/>
</dbReference>
<dbReference type="Proteomes" id="UP000243629">
    <property type="component" value="Unassembled WGS sequence"/>
</dbReference>
<dbReference type="AlphaFoldDB" id="A0A1I4NP19"/>
<dbReference type="GO" id="GO:0015288">
    <property type="term" value="F:porin activity"/>
    <property type="evidence" value="ECO:0007669"/>
    <property type="project" value="TreeGrafter"/>
</dbReference>
<evidence type="ECO:0000256" key="3">
    <source>
        <dbReference type="ARBA" id="ARBA00022448"/>
    </source>
</evidence>
<keyword evidence="5" id="KW-0812">Transmembrane</keyword>
<keyword evidence="4" id="KW-1134">Transmembrane beta strand</keyword>
<evidence type="ECO:0000256" key="4">
    <source>
        <dbReference type="ARBA" id="ARBA00022452"/>
    </source>
</evidence>